<gene>
    <name evidence="9" type="ORF">ORJ04_16495</name>
</gene>
<dbReference type="Gene3D" id="3.50.50.60">
    <property type="entry name" value="FAD/NAD(P)-binding domain"/>
    <property type="match status" value="2"/>
</dbReference>
<evidence type="ECO:0000256" key="4">
    <source>
        <dbReference type="ARBA" id="ARBA00022630"/>
    </source>
</evidence>
<keyword evidence="6" id="KW-0560">Oxidoreductase</keyword>
<dbReference type="InterPro" id="IPR051205">
    <property type="entry name" value="UbiH/COQ6_monooxygenase"/>
</dbReference>
<dbReference type="Pfam" id="PF01494">
    <property type="entry name" value="FAD_binding_3"/>
    <property type="match status" value="1"/>
</dbReference>
<dbReference type="GO" id="GO:0004497">
    <property type="term" value="F:monooxygenase activity"/>
    <property type="evidence" value="ECO:0007669"/>
    <property type="project" value="UniProtKB-KW"/>
</dbReference>
<evidence type="ECO:0000256" key="2">
    <source>
        <dbReference type="ARBA" id="ARBA00004749"/>
    </source>
</evidence>
<dbReference type="PANTHER" id="PTHR43876:SF7">
    <property type="entry name" value="UBIQUINONE BIOSYNTHESIS MONOOXYGENASE COQ6, MITOCHONDRIAL"/>
    <property type="match status" value="1"/>
</dbReference>
<proteinExistence type="inferred from homology"/>
<comment type="pathway">
    <text evidence="2">Cofactor biosynthesis; ubiquinone biosynthesis.</text>
</comment>
<keyword evidence="10" id="KW-1185">Reference proteome</keyword>
<dbReference type="SUPFAM" id="SSF51905">
    <property type="entry name" value="FAD/NAD(P)-binding domain"/>
    <property type="match status" value="1"/>
</dbReference>
<evidence type="ECO:0000256" key="3">
    <source>
        <dbReference type="ARBA" id="ARBA00005349"/>
    </source>
</evidence>
<keyword evidence="5" id="KW-0274">FAD</keyword>
<name>A0ABT9I2E9_9GAMM</name>
<dbReference type="InterPro" id="IPR002938">
    <property type="entry name" value="FAD-bd"/>
</dbReference>
<dbReference type="Proteomes" id="UP001231109">
    <property type="component" value="Unassembled WGS sequence"/>
</dbReference>
<comment type="cofactor">
    <cofactor evidence="1">
        <name>FAD</name>
        <dbReference type="ChEBI" id="CHEBI:57692"/>
    </cofactor>
</comment>
<protein>
    <submittedName>
        <fullName evidence="9">FAD-dependent monooxygenase</fullName>
    </submittedName>
</protein>
<organism evidence="9 10">
    <name type="scientific">Rheinheimera baltica</name>
    <dbReference type="NCBI Taxonomy" id="67576"/>
    <lineage>
        <taxon>Bacteria</taxon>
        <taxon>Pseudomonadati</taxon>
        <taxon>Pseudomonadota</taxon>
        <taxon>Gammaproteobacteria</taxon>
        <taxon>Chromatiales</taxon>
        <taxon>Chromatiaceae</taxon>
        <taxon>Rheinheimera</taxon>
    </lineage>
</organism>
<evidence type="ECO:0000259" key="8">
    <source>
        <dbReference type="Pfam" id="PF01494"/>
    </source>
</evidence>
<dbReference type="PRINTS" id="PR00420">
    <property type="entry name" value="RNGMNOXGNASE"/>
</dbReference>
<dbReference type="RefSeq" id="WP_305976865.1">
    <property type="nucleotide sequence ID" value="NZ_JAPJDZ010000054.1"/>
</dbReference>
<dbReference type="EMBL" id="JAPJDZ010000054">
    <property type="protein sequence ID" value="MDP5137557.1"/>
    <property type="molecule type" value="Genomic_DNA"/>
</dbReference>
<comment type="caution">
    <text evidence="9">The sequence shown here is derived from an EMBL/GenBank/DDBJ whole genome shotgun (WGS) entry which is preliminary data.</text>
</comment>
<evidence type="ECO:0000313" key="9">
    <source>
        <dbReference type="EMBL" id="MDP5137557.1"/>
    </source>
</evidence>
<feature type="domain" description="FAD-binding" evidence="8">
    <location>
        <begin position="4"/>
        <end position="343"/>
    </location>
</feature>
<evidence type="ECO:0000256" key="6">
    <source>
        <dbReference type="ARBA" id="ARBA00023002"/>
    </source>
</evidence>
<reference evidence="9 10" key="1">
    <citation type="submission" date="2022-11" db="EMBL/GenBank/DDBJ databases">
        <title>Viruses from the air-sea interface of a natural surface slick.</title>
        <authorList>
            <person name="Rahlff J."/>
            <person name="Holmfeldt K."/>
        </authorList>
    </citation>
    <scope>NUCLEOTIDE SEQUENCE [LARGE SCALE GENOMIC DNA]</scope>
    <source>
        <strain evidence="9 10">SMS4</strain>
    </source>
</reference>
<comment type="similarity">
    <text evidence="3">Belongs to the UbiH/COQ6 family.</text>
</comment>
<evidence type="ECO:0000256" key="7">
    <source>
        <dbReference type="ARBA" id="ARBA00023033"/>
    </source>
</evidence>
<evidence type="ECO:0000313" key="10">
    <source>
        <dbReference type="Proteomes" id="UP001231109"/>
    </source>
</evidence>
<keyword evidence="4" id="KW-0285">Flavoprotein</keyword>
<dbReference type="PROSITE" id="PS01304">
    <property type="entry name" value="UBIH"/>
    <property type="match status" value="1"/>
</dbReference>
<evidence type="ECO:0000256" key="5">
    <source>
        <dbReference type="ARBA" id="ARBA00022827"/>
    </source>
</evidence>
<dbReference type="InterPro" id="IPR036188">
    <property type="entry name" value="FAD/NAD-bd_sf"/>
</dbReference>
<evidence type="ECO:0000256" key="1">
    <source>
        <dbReference type="ARBA" id="ARBA00001974"/>
    </source>
</evidence>
<dbReference type="InterPro" id="IPR010971">
    <property type="entry name" value="UbiH/COQ6"/>
</dbReference>
<dbReference type="InterPro" id="IPR018168">
    <property type="entry name" value="Ubi_Hdrlase_CS"/>
</dbReference>
<keyword evidence="7 9" id="KW-0503">Monooxygenase</keyword>
<accession>A0ABT9I2E9</accession>
<sequence length="407" mass="44601">MENIDITIVGAGSAGLTLALLLAPLGLSIVVLEQGDAPNSTLTNPQRVSALNLASQRVLNHVGAWQAIAANARSYNAMQVWDADSFARIEFNAQTERLEQLGWICDNEQIRMALYQQLQPFNNVRCEFNCTINSLVQSERDVLVNINQQHLLLSRLLVGADGVNSMVRRTMQLPLTHWDYQQQAIVGTIICDEPHNNIARQVFLPDGPLALLPLPQPNQCSIVWSCAPERAAALLAMDDLSFSQALTAASNSVLGPINIQTPRQSFNLTMRYSSSWQRGRVVLVADAAHSIHPLAGQGMNLGLMDVAALAELISEALADNNDFSESRLLRRYERWRKAEAQTLIGAMEVFKRGFSNTQPLLKLVRAVSMSGVDKLPWLKSKIIAAALGNSGDLPKLAQPQVKTAHSA</sequence>
<dbReference type="NCBIfam" id="TIGR01988">
    <property type="entry name" value="Ubi-OHases"/>
    <property type="match status" value="1"/>
</dbReference>
<dbReference type="PANTHER" id="PTHR43876">
    <property type="entry name" value="UBIQUINONE BIOSYNTHESIS MONOOXYGENASE COQ6, MITOCHONDRIAL"/>
    <property type="match status" value="1"/>
</dbReference>